<evidence type="ECO:0000256" key="12">
    <source>
        <dbReference type="ARBA" id="ARBA00023136"/>
    </source>
</evidence>
<keyword evidence="9" id="KW-0560">Oxidoreductase</keyword>
<sequence length="540" mass="60103">MSYQLPMAFLTQLRISDFLILGTGVWVATKIVKQLTRTRGTRLNGPPRDSWLLGVGRRLSSAVEPAEVFEEWAAEYGSVFEQPMALGGSKLVLTDPRAVNHFYASERSVYIKTQMTRNVIGNLIGHGLLYAEGEDHKRQRKALTPAFSNAAIRRLTEVFFDSAYKLKSHWDTQLEGAPDGVVMDVEAWMNRVALDSIGIAGFSHEFRSLDGEASTVADAFDAMAFNGNRASIINLAVFLLGTQIPFLAHLPTPRNRLTRKLKKTLGTIAEGLLEKTRKDKANQQEAMDKSVIGLLLKAEQEDAELHMDKEEITAQMNVLLLAGYETTSISMTWALIELCRRPDIQAKLRDELTSFGPQDATWDQLTSSLPYLDAVVLEILRLHPAVPETTRQAQTDDVIPLSEPITAKSGELVTQIAVPKDTVVTVSIRCMNRSTAFWGPDAAEFRPERWLTFDVDDLRAKAIQGHRHLITFLDGPRQCLGKQFALAEFKAVLSVLIKNYSFELPGGPKTDITTVLGLIRRPKVVGEEGPVVPLRIRRAE</sequence>
<comment type="similarity">
    <text evidence="4">Belongs to the cytochrome P450 family.</text>
</comment>
<dbReference type="GO" id="GO:0020037">
    <property type="term" value="F:heme binding"/>
    <property type="evidence" value="ECO:0007669"/>
    <property type="project" value="InterPro"/>
</dbReference>
<evidence type="ECO:0000256" key="3">
    <source>
        <dbReference type="ARBA" id="ARBA00004721"/>
    </source>
</evidence>
<name>A0A8H6VPX9_9AGAR</name>
<accession>A0A8H6VPX9</accession>
<gene>
    <name evidence="14" type="ORF">MIND_01349300</name>
</gene>
<keyword evidence="5 13" id="KW-0349">Heme</keyword>
<evidence type="ECO:0000256" key="6">
    <source>
        <dbReference type="ARBA" id="ARBA00022692"/>
    </source>
</evidence>
<dbReference type="OrthoDB" id="1470350at2759"/>
<dbReference type="Pfam" id="PF00067">
    <property type="entry name" value="p450"/>
    <property type="match status" value="1"/>
</dbReference>
<evidence type="ECO:0000313" key="14">
    <source>
        <dbReference type="EMBL" id="KAF7289757.1"/>
    </source>
</evidence>
<feature type="binding site" description="axial binding residue" evidence="13">
    <location>
        <position position="479"/>
    </location>
    <ligand>
        <name>heme</name>
        <dbReference type="ChEBI" id="CHEBI:30413"/>
    </ligand>
    <ligandPart>
        <name>Fe</name>
        <dbReference type="ChEBI" id="CHEBI:18248"/>
    </ligandPart>
</feature>
<evidence type="ECO:0000256" key="5">
    <source>
        <dbReference type="ARBA" id="ARBA00022617"/>
    </source>
</evidence>
<comment type="caution">
    <text evidence="14">The sequence shown here is derived from an EMBL/GenBank/DDBJ whole genome shotgun (WGS) entry which is preliminary data.</text>
</comment>
<dbReference type="InterPro" id="IPR002403">
    <property type="entry name" value="Cyt_P450_E_grp-IV"/>
</dbReference>
<keyword evidence="15" id="KW-1185">Reference proteome</keyword>
<dbReference type="GeneID" id="59352446"/>
<dbReference type="PANTHER" id="PTHR24305">
    <property type="entry name" value="CYTOCHROME P450"/>
    <property type="match status" value="1"/>
</dbReference>
<keyword evidence="11" id="KW-0503">Monooxygenase</keyword>
<evidence type="ECO:0008006" key="16">
    <source>
        <dbReference type="Google" id="ProtNLM"/>
    </source>
</evidence>
<dbReference type="GO" id="GO:0016705">
    <property type="term" value="F:oxidoreductase activity, acting on paired donors, with incorporation or reduction of molecular oxygen"/>
    <property type="evidence" value="ECO:0007669"/>
    <property type="project" value="InterPro"/>
</dbReference>
<evidence type="ECO:0000256" key="8">
    <source>
        <dbReference type="ARBA" id="ARBA00022989"/>
    </source>
</evidence>
<dbReference type="Proteomes" id="UP000636479">
    <property type="component" value="Unassembled WGS sequence"/>
</dbReference>
<dbReference type="PRINTS" id="PR00385">
    <property type="entry name" value="P450"/>
</dbReference>
<dbReference type="EMBL" id="JACAZF010000016">
    <property type="protein sequence ID" value="KAF7289757.1"/>
    <property type="molecule type" value="Genomic_DNA"/>
</dbReference>
<dbReference type="CDD" id="cd11069">
    <property type="entry name" value="CYP_FUM15-like"/>
    <property type="match status" value="1"/>
</dbReference>
<dbReference type="InterPro" id="IPR050121">
    <property type="entry name" value="Cytochrome_P450_monoxygenase"/>
</dbReference>
<keyword evidence="8" id="KW-1133">Transmembrane helix</keyword>
<proteinExistence type="inferred from homology"/>
<dbReference type="InterPro" id="IPR036396">
    <property type="entry name" value="Cyt_P450_sf"/>
</dbReference>
<protein>
    <recommendedName>
        <fullName evidence="16">Cytochrome P450</fullName>
    </recommendedName>
</protein>
<evidence type="ECO:0000256" key="2">
    <source>
        <dbReference type="ARBA" id="ARBA00004370"/>
    </source>
</evidence>
<dbReference type="GO" id="GO:0016020">
    <property type="term" value="C:membrane"/>
    <property type="evidence" value="ECO:0007669"/>
    <property type="project" value="UniProtKB-SubCell"/>
</dbReference>
<dbReference type="Gene3D" id="1.10.630.10">
    <property type="entry name" value="Cytochrome P450"/>
    <property type="match status" value="1"/>
</dbReference>
<evidence type="ECO:0000256" key="11">
    <source>
        <dbReference type="ARBA" id="ARBA00023033"/>
    </source>
</evidence>
<keyword evidence="12" id="KW-0472">Membrane</keyword>
<keyword evidence="6" id="KW-0812">Transmembrane</keyword>
<dbReference type="RefSeq" id="XP_037213486.1">
    <property type="nucleotide sequence ID" value="XM_037369930.1"/>
</dbReference>
<dbReference type="GO" id="GO:0005506">
    <property type="term" value="F:iron ion binding"/>
    <property type="evidence" value="ECO:0007669"/>
    <property type="project" value="InterPro"/>
</dbReference>
<evidence type="ECO:0000256" key="13">
    <source>
        <dbReference type="PIRSR" id="PIRSR602403-1"/>
    </source>
</evidence>
<organism evidence="14 15">
    <name type="scientific">Mycena indigotica</name>
    <dbReference type="NCBI Taxonomy" id="2126181"/>
    <lineage>
        <taxon>Eukaryota</taxon>
        <taxon>Fungi</taxon>
        <taxon>Dikarya</taxon>
        <taxon>Basidiomycota</taxon>
        <taxon>Agaricomycotina</taxon>
        <taxon>Agaricomycetes</taxon>
        <taxon>Agaricomycetidae</taxon>
        <taxon>Agaricales</taxon>
        <taxon>Marasmiineae</taxon>
        <taxon>Mycenaceae</taxon>
        <taxon>Mycena</taxon>
    </lineage>
</organism>
<comment type="cofactor">
    <cofactor evidence="1 13">
        <name>heme</name>
        <dbReference type="ChEBI" id="CHEBI:30413"/>
    </cofactor>
</comment>
<dbReference type="PRINTS" id="PR00465">
    <property type="entry name" value="EP450IV"/>
</dbReference>
<evidence type="ECO:0000256" key="7">
    <source>
        <dbReference type="ARBA" id="ARBA00022723"/>
    </source>
</evidence>
<comment type="subcellular location">
    <subcellularLocation>
        <location evidence="2">Membrane</location>
    </subcellularLocation>
</comment>
<evidence type="ECO:0000256" key="1">
    <source>
        <dbReference type="ARBA" id="ARBA00001971"/>
    </source>
</evidence>
<evidence type="ECO:0000256" key="4">
    <source>
        <dbReference type="ARBA" id="ARBA00010617"/>
    </source>
</evidence>
<dbReference type="AlphaFoldDB" id="A0A8H6VPX9"/>
<reference evidence="14" key="1">
    <citation type="submission" date="2020-05" db="EMBL/GenBank/DDBJ databases">
        <title>Mycena genomes resolve the evolution of fungal bioluminescence.</title>
        <authorList>
            <person name="Tsai I.J."/>
        </authorList>
    </citation>
    <scope>NUCLEOTIDE SEQUENCE</scope>
    <source>
        <strain evidence="14">171206Taipei</strain>
    </source>
</reference>
<dbReference type="InterPro" id="IPR001128">
    <property type="entry name" value="Cyt_P450"/>
</dbReference>
<evidence type="ECO:0000313" key="15">
    <source>
        <dbReference type="Proteomes" id="UP000636479"/>
    </source>
</evidence>
<dbReference type="SUPFAM" id="SSF48264">
    <property type="entry name" value="Cytochrome P450"/>
    <property type="match status" value="1"/>
</dbReference>
<comment type="pathway">
    <text evidence="3">Secondary metabolite biosynthesis; terpenoid biosynthesis.</text>
</comment>
<dbReference type="GO" id="GO:0004497">
    <property type="term" value="F:monooxygenase activity"/>
    <property type="evidence" value="ECO:0007669"/>
    <property type="project" value="UniProtKB-KW"/>
</dbReference>
<keyword evidence="10 13" id="KW-0408">Iron</keyword>
<keyword evidence="7 13" id="KW-0479">Metal-binding</keyword>
<dbReference type="PANTHER" id="PTHR24305:SF166">
    <property type="entry name" value="CYTOCHROME P450 12A4, MITOCHONDRIAL-RELATED"/>
    <property type="match status" value="1"/>
</dbReference>
<evidence type="ECO:0000256" key="9">
    <source>
        <dbReference type="ARBA" id="ARBA00023002"/>
    </source>
</evidence>
<evidence type="ECO:0000256" key="10">
    <source>
        <dbReference type="ARBA" id="ARBA00023004"/>
    </source>
</evidence>